<evidence type="ECO:0000313" key="7">
    <source>
        <dbReference type="Proteomes" id="UP000095287"/>
    </source>
</evidence>
<keyword evidence="5" id="KW-0560">Oxidoreductase</keyword>
<dbReference type="GO" id="GO:0071949">
    <property type="term" value="F:FAD binding"/>
    <property type="evidence" value="ECO:0007669"/>
    <property type="project" value="InterPro"/>
</dbReference>
<keyword evidence="3" id="KW-0285">Flavoprotein</keyword>
<dbReference type="Proteomes" id="UP000095287">
    <property type="component" value="Unplaced"/>
</dbReference>
<dbReference type="GO" id="GO:0003884">
    <property type="term" value="F:D-amino-acid oxidase activity"/>
    <property type="evidence" value="ECO:0007669"/>
    <property type="project" value="InterPro"/>
</dbReference>
<feature type="domain" description="FAD dependent oxidoreductase" evidence="6">
    <location>
        <begin position="17"/>
        <end position="176"/>
    </location>
</feature>
<dbReference type="SUPFAM" id="SSF51971">
    <property type="entry name" value="Nucleotide-binding domain"/>
    <property type="match status" value="1"/>
</dbReference>
<evidence type="ECO:0000256" key="4">
    <source>
        <dbReference type="ARBA" id="ARBA00022827"/>
    </source>
</evidence>
<keyword evidence="4" id="KW-0274">FAD</keyword>
<evidence type="ECO:0000256" key="3">
    <source>
        <dbReference type="ARBA" id="ARBA00022630"/>
    </source>
</evidence>
<dbReference type="InterPro" id="IPR006181">
    <property type="entry name" value="D-amino_acid_oxidase_CS"/>
</dbReference>
<dbReference type="Gene3D" id="3.40.50.720">
    <property type="entry name" value="NAD(P)-binding Rossmann-like Domain"/>
    <property type="match status" value="1"/>
</dbReference>
<keyword evidence="7" id="KW-1185">Reference proteome</keyword>
<reference evidence="8" key="1">
    <citation type="submission" date="2016-11" db="UniProtKB">
        <authorList>
            <consortium name="WormBaseParasite"/>
        </authorList>
    </citation>
    <scope>IDENTIFICATION</scope>
</reference>
<dbReference type="SUPFAM" id="SSF54373">
    <property type="entry name" value="FAD-linked reductases, C-terminal domain"/>
    <property type="match status" value="1"/>
</dbReference>
<organism evidence="7 8">
    <name type="scientific">Steinernema glaseri</name>
    <dbReference type="NCBI Taxonomy" id="37863"/>
    <lineage>
        <taxon>Eukaryota</taxon>
        <taxon>Metazoa</taxon>
        <taxon>Ecdysozoa</taxon>
        <taxon>Nematoda</taxon>
        <taxon>Chromadorea</taxon>
        <taxon>Rhabditida</taxon>
        <taxon>Tylenchina</taxon>
        <taxon>Panagrolaimomorpha</taxon>
        <taxon>Strongyloidoidea</taxon>
        <taxon>Steinernematidae</taxon>
        <taxon>Steinernema</taxon>
    </lineage>
</organism>
<evidence type="ECO:0000256" key="5">
    <source>
        <dbReference type="ARBA" id="ARBA00023002"/>
    </source>
</evidence>
<dbReference type="GO" id="GO:0019478">
    <property type="term" value="P:D-amino acid catabolic process"/>
    <property type="evidence" value="ECO:0007669"/>
    <property type="project" value="TreeGrafter"/>
</dbReference>
<dbReference type="PANTHER" id="PTHR11530:SF28">
    <property type="entry name" value="D-ASPARTATE OXIDASE 1"/>
    <property type="match status" value="1"/>
</dbReference>
<dbReference type="WBParaSite" id="L893_g27575.t1">
    <property type="protein sequence ID" value="L893_g27575.t1"/>
    <property type="gene ID" value="L893_g27575"/>
</dbReference>
<accession>A0A1I7ZM69</accession>
<dbReference type="GO" id="GO:0005737">
    <property type="term" value="C:cytoplasm"/>
    <property type="evidence" value="ECO:0007669"/>
    <property type="project" value="TreeGrafter"/>
</dbReference>
<dbReference type="InterPro" id="IPR023209">
    <property type="entry name" value="DAO"/>
</dbReference>
<name>A0A1I7ZM69_9BILA</name>
<protein>
    <submittedName>
        <fullName evidence="8">DAO domain-containing protein</fullName>
    </submittedName>
</protein>
<evidence type="ECO:0000259" key="6">
    <source>
        <dbReference type="Pfam" id="PF01266"/>
    </source>
</evidence>
<comment type="similarity">
    <text evidence="2">Belongs to the DAMOX/DASOX family.</text>
</comment>
<dbReference type="Pfam" id="PF01266">
    <property type="entry name" value="DAO"/>
    <property type="match status" value="1"/>
</dbReference>
<evidence type="ECO:0000313" key="8">
    <source>
        <dbReference type="WBParaSite" id="L893_g27575.t1"/>
    </source>
</evidence>
<dbReference type="InterPro" id="IPR006076">
    <property type="entry name" value="FAD-dep_OxRdtase"/>
</dbReference>
<dbReference type="Gene3D" id="3.30.9.10">
    <property type="entry name" value="D-Amino Acid Oxidase, subunit A, domain 2"/>
    <property type="match status" value="1"/>
</dbReference>
<dbReference type="PROSITE" id="PS00677">
    <property type="entry name" value="DAO"/>
    <property type="match status" value="1"/>
</dbReference>
<proteinExistence type="inferred from homology"/>
<evidence type="ECO:0000256" key="2">
    <source>
        <dbReference type="ARBA" id="ARBA00006730"/>
    </source>
</evidence>
<dbReference type="AlphaFoldDB" id="A0A1I7ZM69"/>
<dbReference type="PANTHER" id="PTHR11530">
    <property type="entry name" value="D-AMINO ACID OXIDASE"/>
    <property type="match status" value="1"/>
</dbReference>
<comment type="cofactor">
    <cofactor evidence="1">
        <name>FAD</name>
        <dbReference type="ChEBI" id="CHEBI:57692"/>
    </cofactor>
</comment>
<evidence type="ECO:0000256" key="1">
    <source>
        <dbReference type="ARBA" id="ARBA00001974"/>
    </source>
</evidence>
<sequence length="179" mass="20115">MYQILRKKYNTKFVKHQVKTVHELIDGFDVVVNCAGLNGGLVANDGDADNVYPIRGVILEIDAPWQKNFVYLDFATFTFPTINTVFMGTVKQDGRADLTVSQEDIDGIRARYAKIQPAMNGVRVKSVWSGLRPGRRTIRLEMVEEQRTKAKIIHNYGHGGNGFTLSWGCALEVVELALR</sequence>